<evidence type="ECO:0000256" key="5">
    <source>
        <dbReference type="ARBA" id="ARBA00022801"/>
    </source>
</evidence>
<dbReference type="Gene3D" id="3.40.50.200">
    <property type="entry name" value="Peptidase S8/S53 domain"/>
    <property type="match status" value="1"/>
</dbReference>
<sequence>MQQKIELKTTATVKVILVTGLIGAFAVGMAFITALSQIKKINPLPTTTSKNNSIDAQYMVHRNFSADQLKGLTDGSLTQVKYTRDADGKMYPQENETVSAYARGELIVKFTADSQIDSEQKALAYLQSKTTYQPTSAVRIASTAIKNDTLGLNRTYVLQSPDTEIDLIDIAKKIGLDSKIEFAEPNYLNYITITPNDANFSNQWALNNTGQTGGTHDDDIDAPEAWDIQEGNSNITIAVVDTGVDYNHDDLANNMLPGYDFVDLTGMSELSSCADDDCLAEDNDPMDSHGHGTHVSGIIAAESNNSVGIAGVCPHCSIMPVRAGWKTTSGGGALFNTDVDQAIRYAVDNDADIINMSIGGSESSLIQQAIQYAHNQGVILVAAAGNNNTQYKSYPAGYENVIAVSATDHNDQKANFSNYGSWVDVAAPGVNILSTVPHHAYAAMSGTSMATPHVSGLVGLLLSNNPAFSSDDISTILHTGINALASATYAGTGRVNAYDDLLITSVVTTKLSSSLDDKVFNQNFEQDITGTVSGTEFAHYSLYYGQGAYPTSWTPIAEQITTQVTNGVLGTLDTTDLEDGYFYTIKLVAENSHGAHTVDMVNVRKIFTNISSDIGELIYSLADS</sequence>
<evidence type="ECO:0000256" key="6">
    <source>
        <dbReference type="ARBA" id="ARBA00022825"/>
    </source>
</evidence>
<dbReference type="PANTHER" id="PTHR43399">
    <property type="entry name" value="SUBTILISIN-RELATED"/>
    <property type="match status" value="1"/>
</dbReference>
<dbReference type="InterPro" id="IPR015500">
    <property type="entry name" value="Peptidase_S8_subtilisin-rel"/>
</dbReference>
<organism evidence="11 12">
    <name type="scientific">Candidatus Kerfeldbacteria bacterium CG08_land_8_20_14_0_20_42_7</name>
    <dbReference type="NCBI Taxonomy" id="2014245"/>
    <lineage>
        <taxon>Bacteria</taxon>
        <taxon>Candidatus Kerfeldiibacteriota</taxon>
    </lineage>
</organism>
<keyword evidence="6 7" id="KW-0720">Serine protease</keyword>
<reference evidence="12" key="1">
    <citation type="submission" date="2017-09" db="EMBL/GenBank/DDBJ databases">
        <title>Depth-based differentiation of microbial function through sediment-hosted aquifers and enrichment of novel symbionts in the deep terrestrial subsurface.</title>
        <authorList>
            <person name="Probst A.J."/>
            <person name="Ladd B."/>
            <person name="Jarett J.K."/>
            <person name="Geller-Mcgrath D.E."/>
            <person name="Sieber C.M.K."/>
            <person name="Emerson J.B."/>
            <person name="Anantharaman K."/>
            <person name="Thomas B.C."/>
            <person name="Malmstrom R."/>
            <person name="Stieglmeier M."/>
            <person name="Klingl A."/>
            <person name="Woyke T."/>
            <person name="Ryan C.M."/>
            <person name="Banfield J.F."/>
        </authorList>
    </citation>
    <scope>NUCLEOTIDE SEQUENCE [LARGE SCALE GENOMIC DNA]</scope>
</reference>
<gene>
    <name evidence="11" type="ORF">COT25_04025</name>
</gene>
<dbReference type="PROSITE" id="PS00138">
    <property type="entry name" value="SUBTILASE_SER"/>
    <property type="match status" value="1"/>
</dbReference>
<comment type="similarity">
    <text evidence="2 7 8">Belongs to the peptidase S8 family.</text>
</comment>
<evidence type="ECO:0000256" key="7">
    <source>
        <dbReference type="PROSITE-ProRule" id="PRU01240"/>
    </source>
</evidence>
<dbReference type="Pfam" id="PF00082">
    <property type="entry name" value="Peptidase_S8"/>
    <property type="match status" value="1"/>
</dbReference>
<dbReference type="InterPro" id="IPR051048">
    <property type="entry name" value="Peptidase_S8/S53_subtilisin"/>
</dbReference>
<dbReference type="PRINTS" id="PR00723">
    <property type="entry name" value="SUBTILISIN"/>
</dbReference>
<keyword evidence="9" id="KW-0472">Membrane</keyword>
<evidence type="ECO:0000256" key="4">
    <source>
        <dbReference type="ARBA" id="ARBA00022670"/>
    </source>
</evidence>
<dbReference type="Proteomes" id="UP000228711">
    <property type="component" value="Unassembled WGS sequence"/>
</dbReference>
<dbReference type="PROSITE" id="PS00137">
    <property type="entry name" value="SUBTILASE_HIS"/>
    <property type="match status" value="1"/>
</dbReference>
<evidence type="ECO:0000256" key="8">
    <source>
        <dbReference type="RuleBase" id="RU003355"/>
    </source>
</evidence>
<feature type="active site" description="Charge relay system" evidence="7">
    <location>
        <position position="448"/>
    </location>
</feature>
<dbReference type="SUPFAM" id="SSF52743">
    <property type="entry name" value="Subtilisin-like"/>
    <property type="match status" value="1"/>
</dbReference>
<evidence type="ECO:0000256" key="9">
    <source>
        <dbReference type="SAM" id="Phobius"/>
    </source>
</evidence>
<keyword evidence="9" id="KW-0812">Transmembrane</keyword>
<proteinExistence type="inferred from homology"/>
<keyword evidence="3" id="KW-0964">Secreted</keyword>
<dbReference type="GO" id="GO:0004252">
    <property type="term" value="F:serine-type endopeptidase activity"/>
    <property type="evidence" value="ECO:0007669"/>
    <property type="project" value="UniProtKB-UniRule"/>
</dbReference>
<feature type="non-terminal residue" evidence="11">
    <location>
        <position position="624"/>
    </location>
</feature>
<dbReference type="PROSITE" id="PS51892">
    <property type="entry name" value="SUBTILASE"/>
    <property type="match status" value="1"/>
</dbReference>
<feature type="active site" description="Charge relay system" evidence="7">
    <location>
        <position position="291"/>
    </location>
</feature>
<evidence type="ECO:0000256" key="3">
    <source>
        <dbReference type="ARBA" id="ARBA00022525"/>
    </source>
</evidence>
<evidence type="ECO:0000259" key="10">
    <source>
        <dbReference type="Pfam" id="PF00082"/>
    </source>
</evidence>
<dbReference type="GO" id="GO:0006508">
    <property type="term" value="P:proteolysis"/>
    <property type="evidence" value="ECO:0007669"/>
    <property type="project" value="UniProtKB-KW"/>
</dbReference>
<dbReference type="GO" id="GO:0005576">
    <property type="term" value="C:extracellular region"/>
    <property type="evidence" value="ECO:0007669"/>
    <property type="project" value="UniProtKB-SubCell"/>
</dbReference>
<evidence type="ECO:0000256" key="1">
    <source>
        <dbReference type="ARBA" id="ARBA00004613"/>
    </source>
</evidence>
<name>A0A2H0YS01_9BACT</name>
<dbReference type="InterPro" id="IPR036852">
    <property type="entry name" value="Peptidase_S8/S53_dom_sf"/>
</dbReference>
<keyword evidence="4 7" id="KW-0645">Protease</keyword>
<dbReference type="InterPro" id="IPR023828">
    <property type="entry name" value="Peptidase_S8_Ser-AS"/>
</dbReference>
<feature type="domain" description="Peptidase S8/S53" evidence="10">
    <location>
        <begin position="233"/>
        <end position="481"/>
    </location>
</feature>
<evidence type="ECO:0000256" key="2">
    <source>
        <dbReference type="ARBA" id="ARBA00011073"/>
    </source>
</evidence>
<dbReference type="EMBL" id="PEXV01000132">
    <property type="protein sequence ID" value="PIS41268.1"/>
    <property type="molecule type" value="Genomic_DNA"/>
</dbReference>
<dbReference type="PANTHER" id="PTHR43399:SF4">
    <property type="entry name" value="CELL WALL-ASSOCIATED PROTEASE"/>
    <property type="match status" value="1"/>
</dbReference>
<dbReference type="AlphaFoldDB" id="A0A2H0YS01"/>
<feature type="transmembrane region" description="Helical" evidence="9">
    <location>
        <begin position="12"/>
        <end position="35"/>
    </location>
</feature>
<dbReference type="InterPro" id="IPR000209">
    <property type="entry name" value="Peptidase_S8/S53_dom"/>
</dbReference>
<accession>A0A2H0YS01</accession>
<feature type="active site" description="Charge relay system" evidence="7">
    <location>
        <position position="241"/>
    </location>
</feature>
<dbReference type="InterPro" id="IPR034084">
    <property type="entry name" value="Thermitase-like_dom"/>
</dbReference>
<keyword evidence="9" id="KW-1133">Transmembrane helix</keyword>
<protein>
    <recommendedName>
        <fullName evidence="10">Peptidase S8/S53 domain-containing protein</fullName>
    </recommendedName>
</protein>
<keyword evidence="5 7" id="KW-0378">Hydrolase</keyword>
<dbReference type="PROSITE" id="PS00136">
    <property type="entry name" value="SUBTILASE_ASP"/>
    <property type="match status" value="1"/>
</dbReference>
<dbReference type="InterPro" id="IPR022398">
    <property type="entry name" value="Peptidase_S8_His-AS"/>
</dbReference>
<dbReference type="InterPro" id="IPR023827">
    <property type="entry name" value="Peptidase_S8_Asp-AS"/>
</dbReference>
<comment type="subcellular location">
    <subcellularLocation>
        <location evidence="1">Secreted</location>
    </subcellularLocation>
</comment>
<comment type="caution">
    <text evidence="11">The sequence shown here is derived from an EMBL/GenBank/DDBJ whole genome shotgun (WGS) entry which is preliminary data.</text>
</comment>
<evidence type="ECO:0000313" key="11">
    <source>
        <dbReference type="EMBL" id="PIS41268.1"/>
    </source>
</evidence>
<evidence type="ECO:0000313" key="12">
    <source>
        <dbReference type="Proteomes" id="UP000228711"/>
    </source>
</evidence>
<dbReference type="CDD" id="cd07484">
    <property type="entry name" value="Peptidases_S8_Thermitase_like"/>
    <property type="match status" value="1"/>
</dbReference>